<name>A0AAV7KFQ5_9METZ</name>
<keyword evidence="3" id="KW-1185">Reference proteome</keyword>
<keyword evidence="1" id="KW-1133">Transmembrane helix</keyword>
<dbReference type="Proteomes" id="UP001165289">
    <property type="component" value="Unassembled WGS sequence"/>
</dbReference>
<feature type="transmembrane region" description="Helical" evidence="1">
    <location>
        <begin position="66"/>
        <end position="93"/>
    </location>
</feature>
<feature type="transmembrane region" description="Helical" evidence="1">
    <location>
        <begin position="7"/>
        <end position="28"/>
    </location>
</feature>
<keyword evidence="1" id="KW-0812">Transmembrane</keyword>
<dbReference type="AlphaFoldDB" id="A0AAV7KFQ5"/>
<reference evidence="2 3" key="1">
    <citation type="journal article" date="2023" name="BMC Biol.">
        <title>The compact genome of the sponge Oopsacas minuta (Hexactinellida) is lacking key metazoan core genes.</title>
        <authorList>
            <person name="Santini S."/>
            <person name="Schenkelaars Q."/>
            <person name="Jourda C."/>
            <person name="Duchesne M."/>
            <person name="Belahbib H."/>
            <person name="Rocher C."/>
            <person name="Selva M."/>
            <person name="Riesgo A."/>
            <person name="Vervoort M."/>
            <person name="Leys S.P."/>
            <person name="Kodjabachian L."/>
            <person name="Le Bivic A."/>
            <person name="Borchiellini C."/>
            <person name="Claverie J.M."/>
            <person name="Renard E."/>
        </authorList>
    </citation>
    <scope>NUCLEOTIDE SEQUENCE [LARGE SCALE GENOMIC DNA]</scope>
    <source>
        <strain evidence="2">SPO-2</strain>
    </source>
</reference>
<keyword evidence="1" id="KW-0472">Membrane</keyword>
<dbReference type="EMBL" id="JAKMXF010000055">
    <property type="protein sequence ID" value="KAI6659693.1"/>
    <property type="molecule type" value="Genomic_DNA"/>
</dbReference>
<evidence type="ECO:0000256" key="1">
    <source>
        <dbReference type="SAM" id="Phobius"/>
    </source>
</evidence>
<evidence type="ECO:0000313" key="3">
    <source>
        <dbReference type="Proteomes" id="UP001165289"/>
    </source>
</evidence>
<proteinExistence type="predicted"/>
<sequence length="95" mass="10853">MEDFKDSFLIMSPYISSFFLPCNIQVLIQNWLHFLTNSSTIKRRVGASLLTSLVGNCKSSIHYTSLLLQLVLGMFASLFFLLLVHFILFLYLLAS</sequence>
<organism evidence="2 3">
    <name type="scientific">Oopsacas minuta</name>
    <dbReference type="NCBI Taxonomy" id="111878"/>
    <lineage>
        <taxon>Eukaryota</taxon>
        <taxon>Metazoa</taxon>
        <taxon>Porifera</taxon>
        <taxon>Hexactinellida</taxon>
        <taxon>Hexasterophora</taxon>
        <taxon>Lyssacinosida</taxon>
        <taxon>Leucopsacidae</taxon>
        <taxon>Oopsacas</taxon>
    </lineage>
</organism>
<comment type="caution">
    <text evidence="2">The sequence shown here is derived from an EMBL/GenBank/DDBJ whole genome shotgun (WGS) entry which is preliminary data.</text>
</comment>
<evidence type="ECO:0000313" key="2">
    <source>
        <dbReference type="EMBL" id="KAI6659693.1"/>
    </source>
</evidence>
<gene>
    <name evidence="2" type="ORF">LOD99_14617</name>
</gene>
<accession>A0AAV7KFQ5</accession>
<protein>
    <submittedName>
        <fullName evidence="2">Uncharacterized protein</fullName>
    </submittedName>
</protein>